<evidence type="ECO:0000256" key="1">
    <source>
        <dbReference type="ARBA" id="ARBA00022729"/>
    </source>
</evidence>
<dbReference type="PANTHER" id="PTHR40633">
    <property type="entry name" value="MATRIX PROTEIN, PUTATIVE (AFU_ORTHOLOGUE AFUA_8G05410)-RELATED"/>
    <property type="match status" value="1"/>
</dbReference>
<keyword evidence="5" id="KW-1185">Reference proteome</keyword>
<evidence type="ECO:0000259" key="3">
    <source>
        <dbReference type="Pfam" id="PF10342"/>
    </source>
</evidence>
<feature type="domain" description="Yeast cell wall synthesis Kre9/Knh1-like N-terminal" evidence="3">
    <location>
        <begin position="38"/>
        <end position="131"/>
    </location>
</feature>
<evidence type="ECO:0000256" key="2">
    <source>
        <dbReference type="SAM" id="SignalP"/>
    </source>
</evidence>
<gene>
    <name evidence="4" type="ORF">EJ05DRAFT_502913</name>
</gene>
<dbReference type="Proteomes" id="UP000799437">
    <property type="component" value="Unassembled WGS sequence"/>
</dbReference>
<dbReference type="Pfam" id="PF10342">
    <property type="entry name" value="Kre9_KNH"/>
    <property type="match status" value="1"/>
</dbReference>
<dbReference type="InterPro" id="IPR052982">
    <property type="entry name" value="SRP1/TIP1-like"/>
</dbReference>
<proteinExistence type="predicted"/>
<evidence type="ECO:0000313" key="4">
    <source>
        <dbReference type="EMBL" id="KAF2755453.1"/>
    </source>
</evidence>
<dbReference type="AlphaFoldDB" id="A0A6A6VYU7"/>
<protein>
    <recommendedName>
        <fullName evidence="3">Yeast cell wall synthesis Kre9/Knh1-like N-terminal domain-containing protein</fullName>
    </recommendedName>
</protein>
<feature type="chain" id="PRO_5025622026" description="Yeast cell wall synthesis Kre9/Knh1-like N-terminal domain-containing protein" evidence="2">
    <location>
        <begin position="22"/>
        <end position="264"/>
    </location>
</feature>
<organism evidence="4 5">
    <name type="scientific">Pseudovirgaria hyperparasitica</name>
    <dbReference type="NCBI Taxonomy" id="470096"/>
    <lineage>
        <taxon>Eukaryota</taxon>
        <taxon>Fungi</taxon>
        <taxon>Dikarya</taxon>
        <taxon>Ascomycota</taxon>
        <taxon>Pezizomycotina</taxon>
        <taxon>Dothideomycetes</taxon>
        <taxon>Dothideomycetes incertae sedis</taxon>
        <taxon>Acrospermales</taxon>
        <taxon>Acrospermaceae</taxon>
        <taxon>Pseudovirgaria</taxon>
    </lineage>
</organism>
<dbReference type="RefSeq" id="XP_033597904.1">
    <property type="nucleotide sequence ID" value="XM_033747329.1"/>
</dbReference>
<evidence type="ECO:0000313" key="5">
    <source>
        <dbReference type="Proteomes" id="UP000799437"/>
    </source>
</evidence>
<name>A0A6A6VYU7_9PEZI</name>
<accession>A0A6A6VYU7</accession>
<keyword evidence="1 2" id="KW-0732">Signal</keyword>
<dbReference type="PANTHER" id="PTHR40633:SF1">
    <property type="entry name" value="GPI ANCHORED SERINE-THREONINE RICH PROTEIN (AFU_ORTHOLOGUE AFUA_1G03630)"/>
    <property type="match status" value="1"/>
</dbReference>
<sequence>MFSKTSIAAFFVSGLAAIASAQVHAVGDVPNGNSIGHPELAEQVTLNKAFTITWQPSSPGPVTLWLCIGQSTNCVLQDSPIAISAPNTGSFIWTPTLAQFPKLVPTVGSGYGIQLVDESDPRIFQYSTQFGFTFPDAPATITLSSASDAPTPSPVEPVPESYVDSYVEPSAEPTVEPSVEYTTVPCSATVSSNAPFPTTWWAPTGNGPAPTIIQPTGPVGVPTSLYTSVSTPVYTPLPAPTGAAGKVTAGMGAVAAVVLAAIAL</sequence>
<reference evidence="4" key="1">
    <citation type="journal article" date="2020" name="Stud. Mycol.">
        <title>101 Dothideomycetes genomes: a test case for predicting lifestyles and emergence of pathogens.</title>
        <authorList>
            <person name="Haridas S."/>
            <person name="Albert R."/>
            <person name="Binder M."/>
            <person name="Bloem J."/>
            <person name="Labutti K."/>
            <person name="Salamov A."/>
            <person name="Andreopoulos B."/>
            <person name="Baker S."/>
            <person name="Barry K."/>
            <person name="Bills G."/>
            <person name="Bluhm B."/>
            <person name="Cannon C."/>
            <person name="Castanera R."/>
            <person name="Culley D."/>
            <person name="Daum C."/>
            <person name="Ezra D."/>
            <person name="Gonzalez J."/>
            <person name="Henrissat B."/>
            <person name="Kuo A."/>
            <person name="Liang C."/>
            <person name="Lipzen A."/>
            <person name="Lutzoni F."/>
            <person name="Magnuson J."/>
            <person name="Mondo S."/>
            <person name="Nolan M."/>
            <person name="Ohm R."/>
            <person name="Pangilinan J."/>
            <person name="Park H.-J."/>
            <person name="Ramirez L."/>
            <person name="Alfaro M."/>
            <person name="Sun H."/>
            <person name="Tritt A."/>
            <person name="Yoshinaga Y."/>
            <person name="Zwiers L.-H."/>
            <person name="Turgeon B."/>
            <person name="Goodwin S."/>
            <person name="Spatafora J."/>
            <person name="Crous P."/>
            <person name="Grigoriev I."/>
        </authorList>
    </citation>
    <scope>NUCLEOTIDE SEQUENCE</scope>
    <source>
        <strain evidence="4">CBS 121739</strain>
    </source>
</reference>
<dbReference type="EMBL" id="ML996577">
    <property type="protein sequence ID" value="KAF2755453.1"/>
    <property type="molecule type" value="Genomic_DNA"/>
</dbReference>
<dbReference type="InterPro" id="IPR018466">
    <property type="entry name" value="Kre9/Knh1-like_N"/>
</dbReference>
<dbReference type="OrthoDB" id="4094614at2759"/>
<dbReference type="GeneID" id="54488383"/>
<feature type="signal peptide" evidence="2">
    <location>
        <begin position="1"/>
        <end position="21"/>
    </location>
</feature>